<reference evidence="1" key="1">
    <citation type="submission" date="2019-05" db="EMBL/GenBank/DDBJ databases">
        <title>Revised genome assembly of Burkholderiaceae (previously Ralstonia) sp. PBA.</title>
        <authorList>
            <person name="Gan H.M."/>
        </authorList>
    </citation>
    <scope>NUCLEOTIDE SEQUENCE</scope>
    <source>
        <strain evidence="1">PBA</strain>
    </source>
</reference>
<proteinExistence type="predicted"/>
<evidence type="ECO:0000313" key="1">
    <source>
        <dbReference type="EMBL" id="TMS58057.1"/>
    </source>
</evidence>
<keyword evidence="2" id="KW-1185">Reference proteome</keyword>
<gene>
    <name evidence="1" type="ORF">MW7_009860</name>
</gene>
<evidence type="ECO:0000313" key="2">
    <source>
        <dbReference type="Proteomes" id="UP000004277"/>
    </source>
</evidence>
<accession>A0ACD3SPH5</accession>
<organism evidence="1 2">
    <name type="scientific">Imbroritus primus</name>
    <dbReference type="NCBI Taxonomy" id="3058603"/>
    <lineage>
        <taxon>Bacteria</taxon>
        <taxon>Pseudomonadati</taxon>
        <taxon>Pseudomonadota</taxon>
        <taxon>Betaproteobacteria</taxon>
        <taxon>Burkholderiales</taxon>
        <taxon>Burkholderiaceae</taxon>
        <taxon>Imbroritus</taxon>
    </lineage>
</organism>
<keyword evidence="1" id="KW-0031">Aminopeptidase</keyword>
<keyword evidence="1" id="KW-0645">Protease</keyword>
<protein>
    <submittedName>
        <fullName evidence="1">Aminopeptidase</fullName>
    </submittedName>
</protein>
<keyword evidence="1" id="KW-0378">Hydrolase</keyword>
<dbReference type="Proteomes" id="UP000004277">
    <property type="component" value="Unassembled WGS sequence"/>
</dbReference>
<name>A0ACD3SPH5_9BURK</name>
<dbReference type="EMBL" id="AKCV02000016">
    <property type="protein sequence ID" value="TMS58057.1"/>
    <property type="molecule type" value="Genomic_DNA"/>
</dbReference>
<sequence>MHALHDAIQAGARRSPCGWQRHAGRIACLAVTALSLSGCEAIQYYAQAVGGHLNLMAARQPLDTARHAAEVRGDQRLSRQLALASRIRVFATQRLGLPDNGSYRQYADLHRPFAVWNVFAAPALSLKLKEWCFPVAGCVTYRGYYDRDAALAYAATLRAEGWDIQVAGIPAYSTLGFFDDPLLNTFIYLPEGELARLIFHELAHQVVYVQNDTAFNESFASAVEQAGVELWLREQASPEARAVYERYAMRRVQFRHLLLDTRAALEALYRDDTLSVANKQQRKHDLLAALQRDYQTLRTEWGGYTGYDRWFDQPLSNAHLAAVASYEAWVPAFRAMLAREGNDFSAFFAEVRRLARLEPVARAAALRGLSASR</sequence>
<comment type="caution">
    <text evidence="1">The sequence shown here is derived from an EMBL/GenBank/DDBJ whole genome shotgun (WGS) entry which is preliminary data.</text>
</comment>